<dbReference type="InterPro" id="IPR027109">
    <property type="entry name" value="Swc4/Dmap1"/>
</dbReference>
<dbReference type="GO" id="GO:0035267">
    <property type="term" value="C:NuA4 histone acetyltransferase complex"/>
    <property type="evidence" value="ECO:0007669"/>
    <property type="project" value="InterPro"/>
</dbReference>
<organism evidence="8">
    <name type="scientific">Blastocystis hominis</name>
    <dbReference type="NCBI Taxonomy" id="12968"/>
    <lineage>
        <taxon>Eukaryota</taxon>
        <taxon>Sar</taxon>
        <taxon>Stramenopiles</taxon>
        <taxon>Bigyra</taxon>
        <taxon>Opalozoa</taxon>
        <taxon>Opalinata</taxon>
        <taxon>Blastocystidae</taxon>
        <taxon>Blastocystis</taxon>
    </lineage>
</organism>
<dbReference type="GO" id="GO:0006281">
    <property type="term" value="P:DNA repair"/>
    <property type="evidence" value="ECO:0007669"/>
    <property type="project" value="InterPro"/>
</dbReference>
<sequence length="375" mass="44044">MSDIAQILGVEDKPKEGAEEKKPKKAVKNDPYANLPRYLRNIVDENNPPPLELIKEKKTLVISKEPVRKWIYADFTSSARSDGATFKHWVRDKVEYPDYPFARFNYQINIVSYKQEELEECIFDLPKNWTNELTNELFDLCRKYDLRWPVIYDCFSAREQYSLEDIQGIYVEVSRTLIELRRCKGFIIKDWEEELSHFRFDYENSVKRRKQQDLLFRSLGLGQQEEKQLQSKLQSIQEALTLIGSPDSRRSYGQRYPVNQMVAEMNAMIEAKPAMFLPPGVTLASRCGQEEVNLTRDMKEEHRRIIAELGVAELKSKSFRVQKELMLLKQRVAVLLMGKKCKADYGLIKLPDKPVKRWNTMESKPEVKDFRGIER</sequence>
<evidence type="ECO:0000256" key="2">
    <source>
        <dbReference type="ARBA" id="ARBA00022853"/>
    </source>
</evidence>
<dbReference type="GO" id="GO:0000122">
    <property type="term" value="P:negative regulation of transcription by RNA polymerase II"/>
    <property type="evidence" value="ECO:0007669"/>
    <property type="project" value="TreeGrafter"/>
</dbReference>
<dbReference type="RefSeq" id="XP_012899434.1">
    <property type="nucleotide sequence ID" value="XM_013043980.1"/>
</dbReference>
<dbReference type="EMBL" id="FN668691">
    <property type="protein sequence ID" value="CBK25386.2"/>
    <property type="molecule type" value="Genomic_DNA"/>
</dbReference>
<dbReference type="InterPro" id="IPR032563">
    <property type="entry name" value="DAMP1_SANT-like"/>
</dbReference>
<evidence type="ECO:0000256" key="4">
    <source>
        <dbReference type="ARBA" id="ARBA00023163"/>
    </source>
</evidence>
<feature type="compositionally biased region" description="Basic and acidic residues" evidence="6">
    <location>
        <begin position="10"/>
        <end position="22"/>
    </location>
</feature>
<dbReference type="GO" id="GO:0003714">
    <property type="term" value="F:transcription corepressor activity"/>
    <property type="evidence" value="ECO:0007669"/>
    <property type="project" value="TreeGrafter"/>
</dbReference>
<comment type="subcellular location">
    <subcellularLocation>
        <location evidence="1">Nucleus</location>
    </subcellularLocation>
</comment>
<keyword evidence="2" id="KW-0156">Chromatin regulator</keyword>
<dbReference type="Proteomes" id="UP000008312">
    <property type="component" value="Unassembled WGS sequence"/>
</dbReference>
<dbReference type="PANTHER" id="PTHR12855:SF10">
    <property type="entry name" value="DNA METHYLTRANSFERASE 1-ASSOCIATED PROTEIN 1"/>
    <property type="match status" value="1"/>
</dbReference>
<dbReference type="GeneID" id="24921976"/>
<accession>D8MBE7</accession>
<feature type="region of interest" description="Disordered" evidence="6">
    <location>
        <begin position="1"/>
        <end position="31"/>
    </location>
</feature>
<dbReference type="InParanoid" id="D8MBE7"/>
<protein>
    <recommendedName>
        <fullName evidence="7">dAMP1 SANT/Myb-like domain-containing protein</fullName>
    </recommendedName>
</protein>
<dbReference type="PANTHER" id="PTHR12855">
    <property type="entry name" value="DNA METHYLTRANSFERASE 1-ASSOCIATED PROTEIN 1 FAMILY MEMBER"/>
    <property type="match status" value="1"/>
</dbReference>
<dbReference type="GO" id="GO:0000812">
    <property type="term" value="C:Swr1 complex"/>
    <property type="evidence" value="ECO:0007669"/>
    <property type="project" value="TreeGrafter"/>
</dbReference>
<keyword evidence="5" id="KW-0539">Nucleus</keyword>
<dbReference type="GO" id="GO:0006338">
    <property type="term" value="P:chromatin remodeling"/>
    <property type="evidence" value="ECO:0007669"/>
    <property type="project" value="InterPro"/>
</dbReference>
<evidence type="ECO:0000256" key="3">
    <source>
        <dbReference type="ARBA" id="ARBA00023015"/>
    </source>
</evidence>
<keyword evidence="3" id="KW-0805">Transcription regulation</keyword>
<dbReference type="Gene3D" id="1.10.10.60">
    <property type="entry name" value="Homeodomain-like"/>
    <property type="match status" value="1"/>
</dbReference>
<evidence type="ECO:0000256" key="5">
    <source>
        <dbReference type="ARBA" id="ARBA00023242"/>
    </source>
</evidence>
<keyword evidence="9" id="KW-1185">Reference proteome</keyword>
<feature type="domain" description="DAMP1 SANT/Myb-like" evidence="7">
    <location>
        <begin position="99"/>
        <end position="178"/>
    </location>
</feature>
<evidence type="ECO:0000259" key="7">
    <source>
        <dbReference type="Pfam" id="PF16282"/>
    </source>
</evidence>
<evidence type="ECO:0000256" key="6">
    <source>
        <dbReference type="SAM" id="MobiDB-lite"/>
    </source>
</evidence>
<evidence type="ECO:0000313" key="9">
    <source>
        <dbReference type="Proteomes" id="UP000008312"/>
    </source>
</evidence>
<evidence type="ECO:0000256" key="1">
    <source>
        <dbReference type="ARBA" id="ARBA00004123"/>
    </source>
</evidence>
<dbReference type="Pfam" id="PF16282">
    <property type="entry name" value="SANT_DAMP1_like"/>
    <property type="match status" value="1"/>
</dbReference>
<evidence type="ECO:0000313" key="8">
    <source>
        <dbReference type="EMBL" id="CBK25386.2"/>
    </source>
</evidence>
<name>D8MBE7_BLAHO</name>
<dbReference type="OrthoDB" id="19740at2759"/>
<keyword evidence="4" id="KW-0804">Transcription</keyword>
<dbReference type="AlphaFoldDB" id="D8MBE7"/>
<proteinExistence type="predicted"/>
<reference evidence="8" key="1">
    <citation type="submission" date="2010-02" db="EMBL/GenBank/DDBJ databases">
        <title>Sequencing and annotation of the Blastocystis hominis genome.</title>
        <authorList>
            <person name="Wincker P."/>
        </authorList>
    </citation>
    <scope>NUCLEOTIDE SEQUENCE</scope>
    <source>
        <strain evidence="8">Singapore isolate B</strain>
    </source>
</reference>
<gene>
    <name evidence="8" type="ORF">GSBLH_T00004991001</name>
</gene>